<dbReference type="AlphaFoldDB" id="A0A914DDV4"/>
<keyword evidence="2" id="KW-0719">Serine esterase</keyword>
<dbReference type="Pfam" id="PF00135">
    <property type="entry name" value="COesterase"/>
    <property type="match status" value="2"/>
</dbReference>
<name>A0A914DDV4_9BILA</name>
<sequence length="185" mass="21188">MSTGDNILPGNLGFWDMTAALKFVRENIRAFGGDPNKITVWGASSGGAAVSALSLSPHSRAVWPKQLVRGQIIPREEQFQYDRNRFVQFIKNYVAPEEYFGSKAKEIQEKILAFYTKEAPESADYKCWFQKYSQLISDTTMNLPQLEEAKLRAEHDWPVYFYHTEYFNNDAIKETFNGDIPVKAS</sequence>
<keyword evidence="3 4" id="KW-0378">Hydrolase</keyword>
<dbReference type="PROSITE" id="PS00122">
    <property type="entry name" value="CARBOXYLESTERASE_B_1"/>
    <property type="match status" value="1"/>
</dbReference>
<dbReference type="InterPro" id="IPR002018">
    <property type="entry name" value="CarbesteraseB"/>
</dbReference>
<dbReference type="InterPro" id="IPR029058">
    <property type="entry name" value="AB_hydrolase_fold"/>
</dbReference>
<feature type="domain" description="Carboxylesterase type B" evidence="5">
    <location>
        <begin position="1"/>
        <end position="63"/>
    </location>
</feature>
<accession>A0A914DDV4</accession>
<keyword evidence="6" id="KW-1185">Reference proteome</keyword>
<dbReference type="Proteomes" id="UP000887540">
    <property type="component" value="Unplaced"/>
</dbReference>
<dbReference type="InterPro" id="IPR019826">
    <property type="entry name" value="Carboxylesterase_B_AS"/>
</dbReference>
<dbReference type="SUPFAM" id="SSF53474">
    <property type="entry name" value="alpha/beta-Hydrolases"/>
    <property type="match status" value="1"/>
</dbReference>
<organism evidence="6 7">
    <name type="scientific">Acrobeloides nanus</name>
    <dbReference type="NCBI Taxonomy" id="290746"/>
    <lineage>
        <taxon>Eukaryota</taxon>
        <taxon>Metazoa</taxon>
        <taxon>Ecdysozoa</taxon>
        <taxon>Nematoda</taxon>
        <taxon>Chromadorea</taxon>
        <taxon>Rhabditida</taxon>
        <taxon>Tylenchina</taxon>
        <taxon>Cephalobomorpha</taxon>
        <taxon>Cephaloboidea</taxon>
        <taxon>Cephalobidae</taxon>
        <taxon>Acrobeloides</taxon>
    </lineage>
</organism>
<evidence type="ECO:0000313" key="6">
    <source>
        <dbReference type="Proteomes" id="UP000887540"/>
    </source>
</evidence>
<evidence type="ECO:0000259" key="5">
    <source>
        <dbReference type="Pfam" id="PF00135"/>
    </source>
</evidence>
<evidence type="ECO:0000256" key="1">
    <source>
        <dbReference type="ARBA" id="ARBA00005964"/>
    </source>
</evidence>
<dbReference type="EC" id="3.1.1.-" evidence="4"/>
<dbReference type="Gene3D" id="3.40.50.1820">
    <property type="entry name" value="alpha/beta hydrolase"/>
    <property type="match status" value="2"/>
</dbReference>
<dbReference type="PANTHER" id="PTHR44590">
    <property type="entry name" value="CARBOXYLIC ESTER HYDROLASE-RELATED"/>
    <property type="match status" value="1"/>
</dbReference>
<feature type="domain" description="Carboxylesterase type B" evidence="5">
    <location>
        <begin position="80"/>
        <end position="171"/>
    </location>
</feature>
<dbReference type="GO" id="GO:0052689">
    <property type="term" value="F:carboxylic ester hydrolase activity"/>
    <property type="evidence" value="ECO:0007669"/>
    <property type="project" value="UniProtKB-KW"/>
</dbReference>
<evidence type="ECO:0000313" key="7">
    <source>
        <dbReference type="WBParaSite" id="ACRNAN_scaffold2278.g6922.t1"/>
    </source>
</evidence>
<dbReference type="WBParaSite" id="ACRNAN_scaffold2278.g6922.t1">
    <property type="protein sequence ID" value="ACRNAN_scaffold2278.g6922.t1"/>
    <property type="gene ID" value="ACRNAN_scaffold2278.g6922"/>
</dbReference>
<protein>
    <recommendedName>
        <fullName evidence="4">Carboxylic ester hydrolase</fullName>
        <ecNumber evidence="4">3.1.1.-</ecNumber>
    </recommendedName>
</protein>
<evidence type="ECO:0000256" key="3">
    <source>
        <dbReference type="ARBA" id="ARBA00022801"/>
    </source>
</evidence>
<evidence type="ECO:0000256" key="4">
    <source>
        <dbReference type="RuleBase" id="RU361235"/>
    </source>
</evidence>
<comment type="similarity">
    <text evidence="1 4">Belongs to the type-B carboxylesterase/lipase family.</text>
</comment>
<proteinExistence type="inferred from homology"/>
<reference evidence="7" key="1">
    <citation type="submission" date="2022-11" db="UniProtKB">
        <authorList>
            <consortium name="WormBaseParasite"/>
        </authorList>
    </citation>
    <scope>IDENTIFICATION</scope>
</reference>
<dbReference type="PANTHER" id="PTHR44590:SF3">
    <property type="entry name" value="CARBOXYLESTERASE TYPE B DOMAIN-CONTAINING PROTEIN"/>
    <property type="match status" value="1"/>
</dbReference>
<evidence type="ECO:0000256" key="2">
    <source>
        <dbReference type="ARBA" id="ARBA00022487"/>
    </source>
</evidence>